<evidence type="ECO:0000313" key="2">
    <source>
        <dbReference type="Proteomes" id="UP000648075"/>
    </source>
</evidence>
<dbReference type="InterPro" id="IPR036237">
    <property type="entry name" value="Xyl_isomerase-like_sf"/>
</dbReference>
<dbReference type="Proteomes" id="UP000648075">
    <property type="component" value="Unassembled WGS sequence"/>
</dbReference>
<keyword evidence="2" id="KW-1185">Reference proteome</keyword>
<dbReference type="SUPFAM" id="SSF51658">
    <property type="entry name" value="Xylose isomerase-like"/>
    <property type="match status" value="1"/>
</dbReference>
<name>A0A918PHQ7_9SPHN</name>
<gene>
    <name evidence="1" type="ORF">GCM10011614_26650</name>
</gene>
<reference evidence="1" key="2">
    <citation type="submission" date="2020-09" db="EMBL/GenBank/DDBJ databases">
        <authorList>
            <person name="Sun Q."/>
            <person name="Kim S."/>
        </authorList>
    </citation>
    <scope>NUCLEOTIDE SEQUENCE</scope>
    <source>
        <strain evidence="1">KCTC 32255</strain>
    </source>
</reference>
<dbReference type="RefSeq" id="WP_189621707.1">
    <property type="nucleotide sequence ID" value="NZ_BMZA01000011.1"/>
</dbReference>
<accession>A0A918PHQ7</accession>
<dbReference type="EMBL" id="BMZA01000011">
    <property type="protein sequence ID" value="GGZ10416.1"/>
    <property type="molecule type" value="Genomic_DNA"/>
</dbReference>
<reference evidence="1" key="1">
    <citation type="journal article" date="2014" name="Int. J. Syst. Evol. Microbiol.">
        <title>Complete genome sequence of Corynebacterium casei LMG S-19264T (=DSM 44701T), isolated from a smear-ripened cheese.</title>
        <authorList>
            <consortium name="US DOE Joint Genome Institute (JGI-PGF)"/>
            <person name="Walter F."/>
            <person name="Albersmeier A."/>
            <person name="Kalinowski J."/>
            <person name="Ruckert C."/>
        </authorList>
    </citation>
    <scope>NUCLEOTIDE SEQUENCE</scope>
    <source>
        <strain evidence="1">KCTC 32255</strain>
    </source>
</reference>
<protein>
    <submittedName>
        <fullName evidence="1">Uncharacterized protein</fullName>
    </submittedName>
</protein>
<dbReference type="AlphaFoldDB" id="A0A918PHQ7"/>
<organism evidence="1 2">
    <name type="scientific">Novosphingobium colocasiae</name>
    <dbReference type="NCBI Taxonomy" id="1256513"/>
    <lineage>
        <taxon>Bacteria</taxon>
        <taxon>Pseudomonadati</taxon>
        <taxon>Pseudomonadota</taxon>
        <taxon>Alphaproteobacteria</taxon>
        <taxon>Sphingomonadales</taxon>
        <taxon>Sphingomonadaceae</taxon>
        <taxon>Novosphingobium</taxon>
    </lineage>
</organism>
<evidence type="ECO:0000313" key="1">
    <source>
        <dbReference type="EMBL" id="GGZ10416.1"/>
    </source>
</evidence>
<proteinExistence type="predicted"/>
<sequence length="91" mass="9650">MSQRNSDRIGIDYLSMVGAPLPEFIRTAAAAGARNVSLFNTLPTNFNPWNAALRSVCEDAAVRRETIAAARDAGVSIALVEGFAIVPESSV</sequence>
<comment type="caution">
    <text evidence="1">The sequence shown here is derived from an EMBL/GenBank/DDBJ whole genome shotgun (WGS) entry which is preliminary data.</text>
</comment>